<gene>
    <name evidence="3" type="ORF">D7I44_15370</name>
</gene>
<keyword evidence="2" id="KW-1133">Transmembrane helix</keyword>
<reference evidence="3 4" key="1">
    <citation type="submission" date="2018-09" db="EMBL/GenBank/DDBJ databases">
        <title>Genome sequencing of strain 2DFW10M-5.</title>
        <authorList>
            <person name="Heo J."/>
            <person name="Kim S.-J."/>
            <person name="Kwon S.-W."/>
        </authorList>
    </citation>
    <scope>NUCLEOTIDE SEQUENCE [LARGE SCALE GENOMIC DNA]</scope>
    <source>
        <strain evidence="3 4">2DFW10M-5</strain>
    </source>
</reference>
<dbReference type="RefSeq" id="WP_120790297.1">
    <property type="nucleotide sequence ID" value="NZ_CP032624.1"/>
</dbReference>
<dbReference type="KEGG" id="gry:D7I44_15370"/>
<keyword evidence="2" id="KW-0472">Membrane</keyword>
<accession>A0A387BUX5</accession>
<feature type="transmembrane region" description="Helical" evidence="2">
    <location>
        <begin position="39"/>
        <end position="60"/>
    </location>
</feature>
<dbReference type="AlphaFoldDB" id="A0A387BUX5"/>
<evidence type="ECO:0000256" key="2">
    <source>
        <dbReference type="SAM" id="Phobius"/>
    </source>
</evidence>
<proteinExistence type="predicted"/>
<keyword evidence="2" id="KW-0812">Transmembrane</keyword>
<feature type="compositionally biased region" description="Low complexity" evidence="1">
    <location>
        <begin position="78"/>
        <end position="89"/>
    </location>
</feature>
<protein>
    <submittedName>
        <fullName evidence="3">Uncharacterized protein</fullName>
    </submittedName>
</protein>
<evidence type="ECO:0000313" key="3">
    <source>
        <dbReference type="EMBL" id="AYG04769.1"/>
    </source>
</evidence>
<organism evidence="3 4">
    <name type="scientific">Gryllotalpicola protaetiae</name>
    <dbReference type="NCBI Taxonomy" id="2419771"/>
    <lineage>
        <taxon>Bacteria</taxon>
        <taxon>Bacillati</taxon>
        <taxon>Actinomycetota</taxon>
        <taxon>Actinomycetes</taxon>
        <taxon>Micrococcales</taxon>
        <taxon>Microbacteriaceae</taxon>
        <taxon>Gryllotalpicola</taxon>
    </lineage>
</organism>
<dbReference type="Proteomes" id="UP000275069">
    <property type="component" value="Chromosome"/>
</dbReference>
<evidence type="ECO:0000313" key="4">
    <source>
        <dbReference type="Proteomes" id="UP000275069"/>
    </source>
</evidence>
<evidence type="ECO:0000256" key="1">
    <source>
        <dbReference type="SAM" id="MobiDB-lite"/>
    </source>
</evidence>
<keyword evidence="4" id="KW-1185">Reference proteome</keyword>
<name>A0A387BUX5_9MICO</name>
<feature type="region of interest" description="Disordered" evidence="1">
    <location>
        <begin position="69"/>
        <end position="89"/>
    </location>
</feature>
<dbReference type="EMBL" id="CP032624">
    <property type="protein sequence ID" value="AYG04769.1"/>
    <property type="molecule type" value="Genomic_DNA"/>
</dbReference>
<sequence>MKTSSPRPAAAALLPLVVVPILAVTVIGRFDGVPDFVLGLVYGASIALMLGFCVFAGAELRATRHRNGRRRLDDLDPLGELPPDTDNQR</sequence>